<proteinExistence type="predicted"/>
<dbReference type="PANTHER" id="PTHR47786:SF2">
    <property type="entry name" value="GLYCOSYL HYDROLASE FAMILY 13 CATALYTIC DOMAIN-CONTAINING PROTEIN"/>
    <property type="match status" value="1"/>
</dbReference>
<dbReference type="InterPro" id="IPR017853">
    <property type="entry name" value="GH"/>
</dbReference>
<dbReference type="RefSeq" id="WP_211428002.1">
    <property type="nucleotide sequence ID" value="NZ_CP072648.1"/>
</dbReference>
<evidence type="ECO:0000313" key="2">
    <source>
        <dbReference type="EMBL" id="QUW02111.1"/>
    </source>
</evidence>
<evidence type="ECO:0000313" key="3">
    <source>
        <dbReference type="Proteomes" id="UP000676506"/>
    </source>
</evidence>
<protein>
    <recommendedName>
        <fullName evidence="1">Glycosyl hydrolase family 13 catalytic domain-containing protein</fullName>
    </recommendedName>
</protein>
<gene>
    <name evidence="2" type="ORF">J8C06_06980</name>
</gene>
<sequence length="476" mass="54249">MLLYEINARLNGQRFAQIQDAQLQWYASLGFDTLWLMGVWAIGPEGVAMSKRYAPDFVGSPYAISDYHFNPELGSEEDFAALRKRAHRHGLALVLDFIPNHFARDTPLILTHPEYFMHSNPEWRDEYGDDYYWHPSGRRLAHGKDPYFAGWNDTVQLDYTVAATRAHMRDTLARLATLCDGVRCDMAMLVLRDQIYRQWYPRLPKEVFDRAMPAEFWDEAIAAAKRVNPDFKVIAEAYWDTELHLISLGFDYAYDKRFLDCLVAHDAPQAVAERLRSVSEVFLKNTIRFVENHDEERAAARLSPLAHRRAAALVCLLPGAALIHQGQMDGMTEKIPVQRVWPLHHHEPDRALRSYFAGLLGIARQPIFRQGDYCHAESNLPQVVSFWRADETSAELLLVPIGDAAVALPVMPCVTLPPPAYRIRPESARLQGDALNPEPRPLRVMARDDCWQLDAAGLAAGFAEAPFVRIAFERQE</sequence>
<dbReference type="SMART" id="SM00642">
    <property type="entry name" value="Aamy"/>
    <property type="match status" value="1"/>
</dbReference>
<dbReference type="InterPro" id="IPR006047">
    <property type="entry name" value="GH13_cat_dom"/>
</dbReference>
<keyword evidence="3" id="KW-1185">Reference proteome</keyword>
<dbReference type="Proteomes" id="UP000676506">
    <property type="component" value="Chromosome 1"/>
</dbReference>
<name>A0ABX8B566_9BACT</name>
<dbReference type="Pfam" id="PF00128">
    <property type="entry name" value="Alpha-amylase"/>
    <property type="match status" value="1"/>
</dbReference>
<dbReference type="Gene3D" id="3.20.20.80">
    <property type="entry name" value="Glycosidases"/>
    <property type="match status" value="1"/>
</dbReference>
<feature type="domain" description="Glycosyl hydrolase family 13 catalytic" evidence="1">
    <location>
        <begin position="5"/>
        <end position="363"/>
    </location>
</feature>
<evidence type="ECO:0000259" key="1">
    <source>
        <dbReference type="SMART" id="SM00642"/>
    </source>
</evidence>
<reference evidence="2 3" key="1">
    <citation type="submission" date="2021-03" db="EMBL/GenBank/DDBJ databases">
        <title>Genomic and phenotypic characterization of Chloracidobacterium isolates provides evidence for multiple species.</title>
        <authorList>
            <person name="Saini M.K."/>
            <person name="Costas A.M.G."/>
            <person name="Tank M."/>
            <person name="Bryant D.A."/>
        </authorList>
    </citation>
    <scope>NUCLEOTIDE SEQUENCE [LARGE SCALE GENOMIC DNA]</scope>
    <source>
        <strain evidence="2 3">BV2-C</strain>
    </source>
</reference>
<organism evidence="2 3">
    <name type="scientific">Chloracidobacterium validum</name>
    <dbReference type="NCBI Taxonomy" id="2821543"/>
    <lineage>
        <taxon>Bacteria</taxon>
        <taxon>Pseudomonadati</taxon>
        <taxon>Acidobacteriota</taxon>
        <taxon>Terriglobia</taxon>
        <taxon>Terriglobales</taxon>
        <taxon>Acidobacteriaceae</taxon>
        <taxon>Chloracidobacterium</taxon>
    </lineage>
</organism>
<dbReference type="EMBL" id="CP072648">
    <property type="protein sequence ID" value="QUW02111.1"/>
    <property type="molecule type" value="Genomic_DNA"/>
</dbReference>
<accession>A0ABX8B566</accession>
<dbReference type="SUPFAM" id="SSF51445">
    <property type="entry name" value="(Trans)glycosidases"/>
    <property type="match status" value="1"/>
</dbReference>
<dbReference type="PANTHER" id="PTHR47786">
    <property type="entry name" value="ALPHA-1,4-GLUCAN:MALTOSE-1-PHOSPHATE MALTOSYLTRANSFERASE"/>
    <property type="match status" value="1"/>
</dbReference>